<dbReference type="AlphaFoldDB" id="A0A9D0Z002"/>
<dbReference type="GO" id="GO:0008253">
    <property type="term" value="F:5'-nucleotidase activity"/>
    <property type="evidence" value="ECO:0007669"/>
    <property type="project" value="InterPro"/>
</dbReference>
<evidence type="ECO:0000256" key="2">
    <source>
        <dbReference type="PIRSR" id="PIRSR610708-1"/>
    </source>
</evidence>
<evidence type="ECO:0000256" key="1">
    <source>
        <dbReference type="ARBA" id="ARBA00009589"/>
    </source>
</evidence>
<feature type="active site" description="Proton donor" evidence="2">
    <location>
        <position position="11"/>
    </location>
</feature>
<dbReference type="EMBL" id="DVFU01000107">
    <property type="protein sequence ID" value="HIQ65189.1"/>
    <property type="molecule type" value="Genomic_DNA"/>
</dbReference>
<comment type="similarity">
    <text evidence="1">Belongs to the 5'(3')-deoxyribonucleotidase family.</text>
</comment>
<dbReference type="InterPro" id="IPR010708">
    <property type="entry name" value="5'(3')-deoxyribonucleotidase"/>
</dbReference>
<accession>A0A9D0Z002</accession>
<dbReference type="InterPro" id="IPR023214">
    <property type="entry name" value="HAD_sf"/>
</dbReference>
<comment type="caution">
    <text evidence="3">The sequence shown here is derived from an EMBL/GenBank/DDBJ whole genome shotgun (WGS) entry which is preliminary data.</text>
</comment>
<dbReference type="InterPro" id="IPR036412">
    <property type="entry name" value="HAD-like_sf"/>
</dbReference>
<organism evidence="3 4">
    <name type="scientific">Candidatus Faecenecus gallistercoris</name>
    <dbReference type="NCBI Taxonomy" id="2840793"/>
    <lineage>
        <taxon>Bacteria</taxon>
        <taxon>Bacillati</taxon>
        <taxon>Bacillota</taxon>
        <taxon>Bacillota incertae sedis</taxon>
        <taxon>Candidatus Faecenecus</taxon>
    </lineage>
</organism>
<proteinExistence type="inferred from homology"/>
<reference evidence="3" key="1">
    <citation type="submission" date="2020-10" db="EMBL/GenBank/DDBJ databases">
        <authorList>
            <person name="Gilroy R."/>
        </authorList>
    </citation>
    <scope>NUCLEOTIDE SEQUENCE</scope>
    <source>
        <strain evidence="3">CHK165-10780</strain>
    </source>
</reference>
<evidence type="ECO:0000313" key="3">
    <source>
        <dbReference type="EMBL" id="HIQ65189.1"/>
    </source>
</evidence>
<sequence length="186" mass="21701">MEQMRIMFDMDDVLVSGGFLYLINSYLGTHYTESDFKTYYMQDIVPDKEAFFEYFLQHNLYDYATVTEGATELLKELNEHHKVYIGTSYIIPEVASKSGVLLDYKYQFLTRTFPFLDPNRFVFLGDKSVLQCDVKVDDKLSNLENADTKILYTAYHNLDLADSVIEEYGAVRANDMQEVKRLILKK</sequence>
<feature type="active site" description="Nucleophile" evidence="2">
    <location>
        <position position="9"/>
    </location>
</feature>
<protein>
    <recommendedName>
        <fullName evidence="5">5' nucleotidase deoxy (Pyrimidine) cytosolic type C protein (NT5C)</fullName>
    </recommendedName>
</protein>
<dbReference type="Pfam" id="PF06941">
    <property type="entry name" value="NT5C"/>
    <property type="match status" value="1"/>
</dbReference>
<evidence type="ECO:0000313" key="4">
    <source>
        <dbReference type="Proteomes" id="UP000886725"/>
    </source>
</evidence>
<dbReference type="Gene3D" id="3.40.50.1000">
    <property type="entry name" value="HAD superfamily/HAD-like"/>
    <property type="match status" value="1"/>
</dbReference>
<dbReference type="GO" id="GO:0009264">
    <property type="term" value="P:deoxyribonucleotide catabolic process"/>
    <property type="evidence" value="ECO:0007669"/>
    <property type="project" value="InterPro"/>
</dbReference>
<dbReference type="SUPFAM" id="SSF56784">
    <property type="entry name" value="HAD-like"/>
    <property type="match status" value="1"/>
</dbReference>
<reference evidence="3" key="2">
    <citation type="journal article" date="2021" name="PeerJ">
        <title>Extensive microbial diversity within the chicken gut microbiome revealed by metagenomics and culture.</title>
        <authorList>
            <person name="Gilroy R."/>
            <person name="Ravi A."/>
            <person name="Getino M."/>
            <person name="Pursley I."/>
            <person name="Horton D.L."/>
            <person name="Alikhan N.F."/>
            <person name="Baker D."/>
            <person name="Gharbi K."/>
            <person name="Hall N."/>
            <person name="Watson M."/>
            <person name="Adriaenssens E.M."/>
            <person name="Foster-Nyarko E."/>
            <person name="Jarju S."/>
            <person name="Secka A."/>
            <person name="Antonio M."/>
            <person name="Oren A."/>
            <person name="Chaudhuri R.R."/>
            <person name="La Ragione R."/>
            <person name="Hildebrand F."/>
            <person name="Pallen M.J."/>
        </authorList>
    </citation>
    <scope>NUCLEOTIDE SEQUENCE</scope>
    <source>
        <strain evidence="3">CHK165-10780</strain>
    </source>
</reference>
<gene>
    <name evidence="3" type="ORF">IAC85_05570</name>
</gene>
<evidence type="ECO:0008006" key="5">
    <source>
        <dbReference type="Google" id="ProtNLM"/>
    </source>
</evidence>
<name>A0A9D0Z002_9FIRM</name>
<dbReference type="Proteomes" id="UP000886725">
    <property type="component" value="Unassembled WGS sequence"/>
</dbReference>